<proteinExistence type="predicted"/>
<evidence type="ECO:0000256" key="1">
    <source>
        <dbReference type="SAM" id="MobiDB-lite"/>
    </source>
</evidence>
<feature type="compositionally biased region" description="Polar residues" evidence="1">
    <location>
        <begin position="26"/>
        <end position="39"/>
    </location>
</feature>
<feature type="compositionally biased region" description="Low complexity" evidence="1">
    <location>
        <begin position="1"/>
        <end position="18"/>
    </location>
</feature>
<name>A0AAD1RRD9_PELCU</name>
<feature type="compositionally biased region" description="Basic and acidic residues" evidence="1">
    <location>
        <begin position="49"/>
        <end position="58"/>
    </location>
</feature>
<dbReference type="AlphaFoldDB" id="A0AAD1RRD9"/>
<protein>
    <submittedName>
        <fullName evidence="2">Uncharacterized protein</fullName>
    </submittedName>
</protein>
<keyword evidence="3" id="KW-1185">Reference proteome</keyword>
<reference evidence="2" key="1">
    <citation type="submission" date="2022-03" db="EMBL/GenBank/DDBJ databases">
        <authorList>
            <person name="Alioto T."/>
            <person name="Alioto T."/>
            <person name="Gomez Garrido J."/>
        </authorList>
    </citation>
    <scope>NUCLEOTIDE SEQUENCE</scope>
</reference>
<feature type="compositionally biased region" description="Polar residues" evidence="1">
    <location>
        <begin position="59"/>
        <end position="71"/>
    </location>
</feature>
<dbReference type="EMBL" id="OW240914">
    <property type="protein sequence ID" value="CAH2276343.1"/>
    <property type="molecule type" value="Genomic_DNA"/>
</dbReference>
<accession>A0AAD1RRD9</accession>
<evidence type="ECO:0000313" key="3">
    <source>
        <dbReference type="Proteomes" id="UP001295444"/>
    </source>
</evidence>
<evidence type="ECO:0000313" key="2">
    <source>
        <dbReference type="EMBL" id="CAH2276343.1"/>
    </source>
</evidence>
<dbReference type="Proteomes" id="UP001295444">
    <property type="component" value="Chromosome 03"/>
</dbReference>
<sequence>MRRTPAPTSPAKAPSSTTGVYCSLGSRRQGSNQRHQNGSPPHHQPGRHAPGERADTSTEAKCTAPDQQSIAFTKRPGPTATTPTNRMSTKQQPVGASPAPPDKEPQTANKATNTNCKNTPSTTKNPYLQERRMSVSGSLTLSATRKYLDRNVYKHSERVYMIC</sequence>
<feature type="compositionally biased region" description="Low complexity" evidence="1">
    <location>
        <begin position="107"/>
        <end position="119"/>
    </location>
</feature>
<feature type="compositionally biased region" description="Polar residues" evidence="1">
    <location>
        <begin position="79"/>
        <end position="94"/>
    </location>
</feature>
<organism evidence="2 3">
    <name type="scientific">Pelobates cultripes</name>
    <name type="common">Western spadefoot toad</name>
    <dbReference type="NCBI Taxonomy" id="61616"/>
    <lineage>
        <taxon>Eukaryota</taxon>
        <taxon>Metazoa</taxon>
        <taxon>Chordata</taxon>
        <taxon>Craniata</taxon>
        <taxon>Vertebrata</taxon>
        <taxon>Euteleostomi</taxon>
        <taxon>Amphibia</taxon>
        <taxon>Batrachia</taxon>
        <taxon>Anura</taxon>
        <taxon>Pelobatoidea</taxon>
        <taxon>Pelobatidae</taxon>
        <taxon>Pelobates</taxon>
    </lineage>
</organism>
<gene>
    <name evidence="2" type="ORF">PECUL_23A028771</name>
</gene>
<feature type="region of interest" description="Disordered" evidence="1">
    <location>
        <begin position="1"/>
        <end position="131"/>
    </location>
</feature>